<accession>A0A4S9WST0</accession>
<gene>
    <name evidence="1" type="ORF">D6C85_07263</name>
</gene>
<dbReference type="AlphaFoldDB" id="A0A4S9WST0"/>
<reference evidence="1 2" key="1">
    <citation type="submission" date="2018-10" db="EMBL/GenBank/DDBJ databases">
        <title>Fifty Aureobasidium pullulans genomes reveal a recombining polyextremotolerant generalist.</title>
        <authorList>
            <person name="Gostincar C."/>
            <person name="Turk M."/>
            <person name="Zajc J."/>
            <person name="Gunde-Cimerman N."/>
        </authorList>
    </citation>
    <scope>NUCLEOTIDE SEQUENCE [LARGE SCALE GENOMIC DNA]</scope>
    <source>
        <strain evidence="1 2">EXF-3519</strain>
    </source>
</reference>
<organism evidence="1 2">
    <name type="scientific">Aureobasidium pullulans</name>
    <name type="common">Black yeast</name>
    <name type="synonym">Pullularia pullulans</name>
    <dbReference type="NCBI Taxonomy" id="5580"/>
    <lineage>
        <taxon>Eukaryota</taxon>
        <taxon>Fungi</taxon>
        <taxon>Dikarya</taxon>
        <taxon>Ascomycota</taxon>
        <taxon>Pezizomycotina</taxon>
        <taxon>Dothideomycetes</taxon>
        <taxon>Dothideomycetidae</taxon>
        <taxon>Dothideales</taxon>
        <taxon>Saccotheciaceae</taxon>
        <taxon>Aureobasidium</taxon>
    </lineage>
</organism>
<evidence type="ECO:0000313" key="2">
    <source>
        <dbReference type="Proteomes" id="UP000309734"/>
    </source>
</evidence>
<evidence type="ECO:0000313" key="1">
    <source>
        <dbReference type="EMBL" id="THZ68750.1"/>
    </source>
</evidence>
<dbReference type="EMBL" id="QZBS01000281">
    <property type="protein sequence ID" value="THZ68750.1"/>
    <property type="molecule type" value="Genomic_DNA"/>
</dbReference>
<name>A0A4S9WST0_AURPU</name>
<protein>
    <submittedName>
        <fullName evidence="1">Uncharacterized protein</fullName>
    </submittedName>
</protein>
<proteinExistence type="predicted"/>
<comment type="caution">
    <text evidence="1">The sequence shown here is derived from an EMBL/GenBank/DDBJ whole genome shotgun (WGS) entry which is preliminary data.</text>
</comment>
<sequence>MLDQVADLIIDHYLKTISILVHIPWMQWSRFVGVFLGNATTWKEARIVGRNDDNLPYNLQDLREFLGNYARGFDFHQWLFLPRIIDFRSSKPSLWGEELLVWSTGKQ</sequence>
<dbReference type="Proteomes" id="UP000309734">
    <property type="component" value="Unassembled WGS sequence"/>
</dbReference>